<dbReference type="InterPro" id="IPR011010">
    <property type="entry name" value="DNA_brk_join_enz"/>
</dbReference>
<dbReference type="InterPro" id="IPR050090">
    <property type="entry name" value="Tyrosine_recombinase_XerCD"/>
</dbReference>
<evidence type="ECO:0000256" key="4">
    <source>
        <dbReference type="PROSITE-ProRule" id="PRU01248"/>
    </source>
</evidence>
<evidence type="ECO:0000256" key="3">
    <source>
        <dbReference type="ARBA" id="ARBA00023172"/>
    </source>
</evidence>
<proteinExistence type="inferred from homology"/>
<feature type="domain" description="Core-binding (CB)" evidence="6">
    <location>
        <begin position="23"/>
        <end position="110"/>
    </location>
</feature>
<dbReference type="PROSITE" id="PS51898">
    <property type="entry name" value="TYR_RECOMBINASE"/>
    <property type="match status" value="1"/>
</dbReference>
<organism evidence="7 8">
    <name type="scientific">Pelatocladus maniniholoensis HA4357-MV3</name>
    <dbReference type="NCBI Taxonomy" id="1117104"/>
    <lineage>
        <taxon>Bacteria</taxon>
        <taxon>Bacillati</taxon>
        <taxon>Cyanobacteriota</taxon>
        <taxon>Cyanophyceae</taxon>
        <taxon>Nostocales</taxon>
        <taxon>Nostocaceae</taxon>
        <taxon>Pelatocladus</taxon>
    </lineage>
</organism>
<dbReference type="Proteomes" id="UP000813215">
    <property type="component" value="Unassembled WGS sequence"/>
</dbReference>
<comment type="caution">
    <text evidence="7">The sequence shown here is derived from an EMBL/GenBank/DDBJ whole genome shotgun (WGS) entry which is preliminary data.</text>
</comment>
<dbReference type="GO" id="GO:0003677">
    <property type="term" value="F:DNA binding"/>
    <property type="evidence" value="ECO:0007669"/>
    <property type="project" value="UniProtKB-UniRule"/>
</dbReference>
<gene>
    <name evidence="7" type="ORF">KME28_13080</name>
</gene>
<protein>
    <submittedName>
        <fullName evidence="7">Tyrosine-type recombinase/integrase</fullName>
    </submittedName>
</protein>
<dbReference type="Pfam" id="PF00589">
    <property type="entry name" value="Phage_integrase"/>
    <property type="match status" value="1"/>
</dbReference>
<dbReference type="Gene3D" id="1.10.443.10">
    <property type="entry name" value="Intergrase catalytic core"/>
    <property type="match status" value="1"/>
</dbReference>
<sequence length="310" mass="34423">MTEIIQIGTAITVEPTQRMADVTGTAQLIALWLHGKSAQSQKTYEKDVRYFAAFLLAQHSDQVRLNDLDLRTVTLNDLQAYSNFMETKGLASASRKRRLCSIKSLLGFGHEIKYLHYNVGLKLATPKPKDTLAERILNELEVATMIALTTQPRDRLLLKFLYTTAARVGEIELLKWKDIRPNRDGKGQVTLFGKGDKTRVVIIPVGLYQELIKFGGSVDSSLPVFVSRQKGEALKARQIENIVSNAAKRAGIQGKVSPHWLRHSHASHGLDRGSPPQLVQQTLGHSSLATTSKYAHAKPNESSSLYVMPV</sequence>
<evidence type="ECO:0000256" key="2">
    <source>
        <dbReference type="ARBA" id="ARBA00023125"/>
    </source>
</evidence>
<dbReference type="AlphaFoldDB" id="A0A9E3LU47"/>
<evidence type="ECO:0000313" key="7">
    <source>
        <dbReference type="EMBL" id="MBW4432630.1"/>
    </source>
</evidence>
<evidence type="ECO:0000259" key="6">
    <source>
        <dbReference type="PROSITE" id="PS51900"/>
    </source>
</evidence>
<accession>A0A9E3LU47</accession>
<dbReference type="GO" id="GO:0006310">
    <property type="term" value="P:DNA recombination"/>
    <property type="evidence" value="ECO:0007669"/>
    <property type="project" value="UniProtKB-KW"/>
</dbReference>
<dbReference type="PANTHER" id="PTHR30349:SF64">
    <property type="entry name" value="PROPHAGE INTEGRASE INTD-RELATED"/>
    <property type="match status" value="1"/>
</dbReference>
<keyword evidence="2 4" id="KW-0238">DNA-binding</keyword>
<dbReference type="PROSITE" id="PS51900">
    <property type="entry name" value="CB"/>
    <property type="match status" value="1"/>
</dbReference>
<dbReference type="GO" id="GO:0015074">
    <property type="term" value="P:DNA integration"/>
    <property type="evidence" value="ECO:0007669"/>
    <property type="project" value="InterPro"/>
</dbReference>
<evidence type="ECO:0000259" key="5">
    <source>
        <dbReference type="PROSITE" id="PS51898"/>
    </source>
</evidence>
<comment type="similarity">
    <text evidence="1">Belongs to the 'phage' integrase family.</text>
</comment>
<feature type="domain" description="Tyr recombinase" evidence="5">
    <location>
        <begin position="122"/>
        <end position="307"/>
    </location>
</feature>
<evidence type="ECO:0000313" key="8">
    <source>
        <dbReference type="Proteomes" id="UP000813215"/>
    </source>
</evidence>
<dbReference type="InterPro" id="IPR010998">
    <property type="entry name" value="Integrase_recombinase_N"/>
</dbReference>
<dbReference type="Gene3D" id="1.10.150.130">
    <property type="match status" value="1"/>
</dbReference>
<dbReference type="InterPro" id="IPR044068">
    <property type="entry name" value="CB"/>
</dbReference>
<reference evidence="7" key="2">
    <citation type="journal article" date="2022" name="Microbiol. Resour. Announc.">
        <title>Metagenome Sequencing to Explore Phylogenomics of Terrestrial Cyanobacteria.</title>
        <authorList>
            <person name="Ward R.D."/>
            <person name="Stajich J.E."/>
            <person name="Johansen J.R."/>
            <person name="Huntemann M."/>
            <person name="Clum A."/>
            <person name="Foster B."/>
            <person name="Foster B."/>
            <person name="Roux S."/>
            <person name="Palaniappan K."/>
            <person name="Varghese N."/>
            <person name="Mukherjee S."/>
            <person name="Reddy T.B.K."/>
            <person name="Daum C."/>
            <person name="Copeland A."/>
            <person name="Chen I.A."/>
            <person name="Ivanova N.N."/>
            <person name="Kyrpides N.C."/>
            <person name="Shapiro N."/>
            <person name="Eloe-Fadrosh E.A."/>
            <person name="Pietrasiak N."/>
        </authorList>
    </citation>
    <scope>NUCLEOTIDE SEQUENCE</scope>
    <source>
        <strain evidence="7">HA4357-MV3</strain>
    </source>
</reference>
<dbReference type="SUPFAM" id="SSF56349">
    <property type="entry name" value="DNA breaking-rejoining enzymes"/>
    <property type="match status" value="1"/>
</dbReference>
<reference evidence="7" key="1">
    <citation type="submission" date="2021-05" db="EMBL/GenBank/DDBJ databases">
        <authorList>
            <person name="Pietrasiak N."/>
            <person name="Ward R."/>
            <person name="Stajich J.E."/>
            <person name="Kurbessoian T."/>
        </authorList>
    </citation>
    <scope>NUCLEOTIDE SEQUENCE</scope>
    <source>
        <strain evidence="7">HA4357-MV3</strain>
    </source>
</reference>
<dbReference type="InterPro" id="IPR013762">
    <property type="entry name" value="Integrase-like_cat_sf"/>
</dbReference>
<dbReference type="InterPro" id="IPR002104">
    <property type="entry name" value="Integrase_catalytic"/>
</dbReference>
<keyword evidence="3" id="KW-0233">DNA recombination</keyword>
<evidence type="ECO:0000256" key="1">
    <source>
        <dbReference type="ARBA" id="ARBA00008857"/>
    </source>
</evidence>
<dbReference type="PANTHER" id="PTHR30349">
    <property type="entry name" value="PHAGE INTEGRASE-RELATED"/>
    <property type="match status" value="1"/>
</dbReference>
<name>A0A9E3LU47_9NOST</name>
<dbReference type="EMBL" id="JAHHHW010000089">
    <property type="protein sequence ID" value="MBW4432630.1"/>
    <property type="molecule type" value="Genomic_DNA"/>
</dbReference>